<evidence type="ECO:0000313" key="1">
    <source>
        <dbReference type="EMBL" id="TDG67679.1"/>
    </source>
</evidence>
<name>A0A4R5N7E4_9LACO</name>
<proteinExistence type="predicted"/>
<keyword evidence="2" id="KW-1185">Reference proteome</keyword>
<dbReference type="RefSeq" id="WP_010008556.1">
    <property type="nucleotide sequence ID" value="NZ_JAGYGP010000001.1"/>
</dbReference>
<evidence type="ECO:0000313" key="2">
    <source>
        <dbReference type="Proteomes" id="UP000295681"/>
    </source>
</evidence>
<dbReference type="Proteomes" id="UP000295681">
    <property type="component" value="Unassembled WGS sequence"/>
</dbReference>
<gene>
    <name evidence="1" type="ORF">C5L23_001478</name>
</gene>
<organism evidence="1 2">
    <name type="scientific">Leuconostoc fallax</name>
    <dbReference type="NCBI Taxonomy" id="1251"/>
    <lineage>
        <taxon>Bacteria</taxon>
        <taxon>Bacillati</taxon>
        <taxon>Bacillota</taxon>
        <taxon>Bacilli</taxon>
        <taxon>Lactobacillales</taxon>
        <taxon>Lactobacillaceae</taxon>
        <taxon>Leuconostoc</taxon>
    </lineage>
</organism>
<reference evidence="1 2" key="1">
    <citation type="journal article" date="2019" name="Appl. Microbiol. Biotechnol.">
        <title>Uncovering carbohydrate metabolism through a genotype-phenotype association study of 56 lactic acid bacteria genomes.</title>
        <authorList>
            <person name="Buron-Moles G."/>
            <person name="Chailyan A."/>
            <person name="Dolejs I."/>
            <person name="Forster J."/>
            <person name="Miks M.H."/>
        </authorList>
    </citation>
    <scope>NUCLEOTIDE SEQUENCE [LARGE SCALE GENOMIC DNA]</scope>
    <source>
        <strain evidence="1 2">ATCC 700006</strain>
    </source>
</reference>
<protein>
    <submittedName>
        <fullName evidence="1">Uncharacterized protein</fullName>
    </submittedName>
</protein>
<sequence length="112" mass="13472">MAQKRTYAHLLRSYFDGRIDALIHLFDMRSQYNKYSREAKQFVEEVKQVIDDFLSEQSPEIQEMYYKKYRDGIPFGDFYNIVAPTNKILALNADLKQRVEAIKQPERFYIYT</sequence>
<accession>A0A4R5N7E4</accession>
<comment type="caution">
    <text evidence="1">The sequence shown here is derived from an EMBL/GenBank/DDBJ whole genome shotgun (WGS) entry which is preliminary data.</text>
</comment>
<dbReference type="AlphaFoldDB" id="A0A4R5N7E4"/>
<dbReference type="EMBL" id="PUFI01000015">
    <property type="protein sequence ID" value="TDG67679.1"/>
    <property type="molecule type" value="Genomic_DNA"/>
</dbReference>